<keyword evidence="3 5" id="KW-0807">Transducer</keyword>
<evidence type="ECO:0000259" key="8">
    <source>
        <dbReference type="PROSITE" id="PS50885"/>
    </source>
</evidence>
<name>A0ABQ3XKC9_9ACTN</name>
<dbReference type="InterPro" id="IPR003660">
    <property type="entry name" value="HAMP_dom"/>
</dbReference>
<keyword evidence="2 6" id="KW-1133">Transmembrane helix</keyword>
<comment type="caution">
    <text evidence="9">The sequence shown here is derived from an EMBL/GenBank/DDBJ whole genome shotgun (WGS) entry which is preliminary data.</text>
</comment>
<sequence>MGIGGFFDNRSLRFKIGSAAAAATAAGLLVGGVAISTIVDLNDQAEQELRRTTLIDKSVGNLGRSFEAYIGGASGVQLYPSIAAAITAGMEQNKKDIEAALQSLAAALPGDPAVTAMQQDWAKFLEFVTTDRSKLSKTELAAAFEEYNTLHGALTADQAALQARVEAMVDQRVAEADQSAREAMYLIGGLLASGVGLSLLIGFQTASRVRRTVNGVSHVAQGLADGDLTRTTGVTSTDEIGRMAIALDKAVGRLRADIVQLAGNAGSLQGSAGQLTAVSGSVDSAAAEASTQARNVSDAAAVVSNHLQIVSAGSQEMGSAIRDISVSTAEATEVVAQAVRAAAQTNAMVGRLGESSAEIATVVKVITAIAEQTNLLALNATIEAARAGELGKGFAVVAGEVKDLAQETAKATEDISRRVAAIQDDTTGAVQAIGEISEIIERVNGLQLTIASAVEEQTATTQEMNRTLTDAAGSAGDIANTITGVSAATGRTTSSANETRKAAQELTSTAGQLQALVSRFRY</sequence>
<organism evidence="9 10">
    <name type="scientific">Actinoplanes couchii</name>
    <dbReference type="NCBI Taxonomy" id="403638"/>
    <lineage>
        <taxon>Bacteria</taxon>
        <taxon>Bacillati</taxon>
        <taxon>Actinomycetota</taxon>
        <taxon>Actinomycetes</taxon>
        <taxon>Micromonosporales</taxon>
        <taxon>Micromonosporaceae</taxon>
        <taxon>Actinoplanes</taxon>
    </lineage>
</organism>
<dbReference type="Pfam" id="PF00015">
    <property type="entry name" value="MCPsignal"/>
    <property type="match status" value="1"/>
</dbReference>
<evidence type="ECO:0000256" key="6">
    <source>
        <dbReference type="SAM" id="Phobius"/>
    </source>
</evidence>
<evidence type="ECO:0000256" key="5">
    <source>
        <dbReference type="PROSITE-ProRule" id="PRU00284"/>
    </source>
</evidence>
<dbReference type="PROSITE" id="PS50111">
    <property type="entry name" value="CHEMOTAXIS_TRANSDUC_2"/>
    <property type="match status" value="1"/>
</dbReference>
<dbReference type="SUPFAM" id="SSF58104">
    <property type="entry name" value="Methyl-accepting chemotaxis protein (MCP) signaling domain"/>
    <property type="match status" value="1"/>
</dbReference>
<dbReference type="Gene3D" id="1.10.287.950">
    <property type="entry name" value="Methyl-accepting chemotaxis protein"/>
    <property type="match status" value="1"/>
</dbReference>
<dbReference type="SMART" id="SM00283">
    <property type="entry name" value="MA"/>
    <property type="match status" value="1"/>
</dbReference>
<feature type="domain" description="HAMP" evidence="8">
    <location>
        <begin position="207"/>
        <end position="259"/>
    </location>
</feature>
<keyword evidence="10" id="KW-1185">Reference proteome</keyword>
<accession>A0ABQ3XKC9</accession>
<keyword evidence="6" id="KW-0472">Membrane</keyword>
<evidence type="ECO:0000256" key="2">
    <source>
        <dbReference type="ARBA" id="ARBA00022989"/>
    </source>
</evidence>
<dbReference type="CDD" id="cd06225">
    <property type="entry name" value="HAMP"/>
    <property type="match status" value="1"/>
</dbReference>
<dbReference type="EMBL" id="BOMG01000092">
    <property type="protein sequence ID" value="GID58948.1"/>
    <property type="molecule type" value="Genomic_DNA"/>
</dbReference>
<keyword evidence="1 6" id="KW-0812">Transmembrane</keyword>
<dbReference type="Proteomes" id="UP000612282">
    <property type="component" value="Unassembled WGS sequence"/>
</dbReference>
<comment type="similarity">
    <text evidence="4">Belongs to the methyl-accepting chemotaxis (MCP) protein family.</text>
</comment>
<dbReference type="PANTHER" id="PTHR32089:SF112">
    <property type="entry name" value="LYSOZYME-LIKE PROTEIN-RELATED"/>
    <property type="match status" value="1"/>
</dbReference>
<proteinExistence type="inferred from homology"/>
<feature type="domain" description="Methyl-accepting transducer" evidence="7">
    <location>
        <begin position="271"/>
        <end position="507"/>
    </location>
</feature>
<evidence type="ECO:0000256" key="3">
    <source>
        <dbReference type="ARBA" id="ARBA00023224"/>
    </source>
</evidence>
<dbReference type="PROSITE" id="PS50885">
    <property type="entry name" value="HAMP"/>
    <property type="match status" value="1"/>
</dbReference>
<reference evidence="9 10" key="1">
    <citation type="submission" date="2021-01" db="EMBL/GenBank/DDBJ databases">
        <title>Whole genome shotgun sequence of Actinoplanes couchii NBRC 106145.</title>
        <authorList>
            <person name="Komaki H."/>
            <person name="Tamura T."/>
        </authorList>
    </citation>
    <scope>NUCLEOTIDE SEQUENCE [LARGE SCALE GENOMIC DNA]</scope>
    <source>
        <strain evidence="9 10">NBRC 106145</strain>
    </source>
</reference>
<gene>
    <name evidence="9" type="ORF">Aco03nite_073520</name>
</gene>
<feature type="transmembrane region" description="Helical" evidence="6">
    <location>
        <begin position="20"/>
        <end position="41"/>
    </location>
</feature>
<evidence type="ECO:0000313" key="9">
    <source>
        <dbReference type="EMBL" id="GID58948.1"/>
    </source>
</evidence>
<evidence type="ECO:0000256" key="1">
    <source>
        <dbReference type="ARBA" id="ARBA00022692"/>
    </source>
</evidence>
<evidence type="ECO:0000256" key="4">
    <source>
        <dbReference type="ARBA" id="ARBA00029447"/>
    </source>
</evidence>
<evidence type="ECO:0000259" key="7">
    <source>
        <dbReference type="PROSITE" id="PS50111"/>
    </source>
</evidence>
<dbReference type="PANTHER" id="PTHR32089">
    <property type="entry name" value="METHYL-ACCEPTING CHEMOTAXIS PROTEIN MCPB"/>
    <property type="match status" value="1"/>
</dbReference>
<evidence type="ECO:0008006" key="11">
    <source>
        <dbReference type="Google" id="ProtNLM"/>
    </source>
</evidence>
<protein>
    <recommendedName>
        <fullName evidence="11">Methyl-accepting chemotaxis protein</fullName>
    </recommendedName>
</protein>
<dbReference type="RefSeq" id="WP_203804413.1">
    <property type="nucleotide sequence ID" value="NZ_BAAAQE010000093.1"/>
</dbReference>
<dbReference type="InterPro" id="IPR004089">
    <property type="entry name" value="MCPsignal_dom"/>
</dbReference>
<evidence type="ECO:0000313" key="10">
    <source>
        <dbReference type="Proteomes" id="UP000612282"/>
    </source>
</evidence>
<feature type="transmembrane region" description="Helical" evidence="6">
    <location>
        <begin position="183"/>
        <end position="203"/>
    </location>
</feature>